<evidence type="ECO:0000256" key="5">
    <source>
        <dbReference type="ARBA" id="ARBA00023136"/>
    </source>
</evidence>
<dbReference type="Pfam" id="PF13886">
    <property type="entry name" value="TM7S3_TM198"/>
    <property type="match status" value="1"/>
</dbReference>
<dbReference type="AlphaFoldDB" id="A0A9P5RX63"/>
<dbReference type="OrthoDB" id="102260at2759"/>
<feature type="transmembrane region" description="Helical" evidence="8">
    <location>
        <begin position="283"/>
        <end position="309"/>
    </location>
</feature>
<feature type="transmembrane region" description="Helical" evidence="8">
    <location>
        <begin position="214"/>
        <end position="234"/>
    </location>
</feature>
<dbReference type="PANTHER" id="PTHR31247">
    <property type="entry name" value="TRANSMEMBRANE PROTEIN 198 FAMILY MEMBER"/>
    <property type="match status" value="1"/>
</dbReference>
<comment type="similarity">
    <text evidence="2">Belongs to the TMEM198 family.</text>
</comment>
<evidence type="ECO:0000256" key="6">
    <source>
        <dbReference type="ARBA" id="ARBA00049737"/>
    </source>
</evidence>
<feature type="signal peptide" evidence="9">
    <location>
        <begin position="1"/>
        <end position="24"/>
    </location>
</feature>
<evidence type="ECO:0000256" key="8">
    <source>
        <dbReference type="SAM" id="Phobius"/>
    </source>
</evidence>
<dbReference type="InterPro" id="IPR040236">
    <property type="entry name" value="TMEM198"/>
</dbReference>
<evidence type="ECO:0000259" key="10">
    <source>
        <dbReference type="Pfam" id="PF13886"/>
    </source>
</evidence>
<reference evidence="11" key="1">
    <citation type="journal article" date="2020" name="Fungal Divers.">
        <title>Resolving the Mortierellaceae phylogeny through synthesis of multi-gene phylogenetics and phylogenomics.</title>
        <authorList>
            <person name="Vandepol N."/>
            <person name="Liber J."/>
            <person name="Desiro A."/>
            <person name="Na H."/>
            <person name="Kennedy M."/>
            <person name="Barry K."/>
            <person name="Grigoriev I.V."/>
            <person name="Miller A.N."/>
            <person name="O'Donnell K."/>
            <person name="Stajich J.E."/>
            <person name="Bonito G."/>
        </authorList>
    </citation>
    <scope>NUCLEOTIDE SEQUENCE</scope>
    <source>
        <strain evidence="11">NRRL 6426</strain>
    </source>
</reference>
<evidence type="ECO:0000313" key="12">
    <source>
        <dbReference type="Proteomes" id="UP000748756"/>
    </source>
</evidence>
<evidence type="ECO:0000256" key="2">
    <source>
        <dbReference type="ARBA" id="ARBA00006244"/>
    </source>
</evidence>
<sequence length="487" mass="52794">MAAFFRSLGFLFLLLAFFCSTVLSHSTENESSLTRRSTKADSSVHKAHISARQPAAMPIVHMNRDDKATLAVASAPQLEITVQSSFTDFFSSNYNRIQTPLSWQRVVSGAVLMGVGILLCLFGFRYLRFSLLLTGFIGGAIAAYAILLNTEPDGLWANRILIYVAVCIAAGLLIGVVMLGLNKYATWILGGGGGLALGVYILSWRTGGLIHNTVGRIALMAGAAALGMFLSTFLGKLTTIFATVLIGGYMFTLGLDMFLRTGFLENYKNLFRTGNQVPYQMYSGIYGMLGVLSLTFLLGYLFQIPLYFLHKRRQRRHAVPVINDPYATSNRGSQYGSQYGGQYGGSQWGSQYGSRDHLGVPQNQGAPAEYTWYGKRKNPPVPINNPYNHGYNEKGYQPVYSQNNLNQPTHGAPVAAPSSQAAPAAASTSHNQAAHISGATSTTTGDKAVVFEEKKDWLGRTKVVPRFAENATSSTATTTPTAAQPSQ</sequence>
<dbReference type="PANTHER" id="PTHR31247:SF5">
    <property type="entry name" value="DUF4203 DOMAIN-CONTAINING PROTEIN"/>
    <property type="match status" value="1"/>
</dbReference>
<dbReference type="InterPro" id="IPR025256">
    <property type="entry name" value="TM7S3/TM198-like_dom"/>
</dbReference>
<comment type="subcellular location">
    <subcellularLocation>
        <location evidence="1">Membrane</location>
        <topology evidence="1">Multi-pass membrane protein</topology>
    </subcellularLocation>
</comment>
<keyword evidence="12" id="KW-1185">Reference proteome</keyword>
<dbReference type="GO" id="GO:0005886">
    <property type="term" value="C:plasma membrane"/>
    <property type="evidence" value="ECO:0007669"/>
    <property type="project" value="TreeGrafter"/>
</dbReference>
<feature type="region of interest" description="Disordered" evidence="7">
    <location>
        <begin position="468"/>
        <end position="487"/>
    </location>
</feature>
<proteinExistence type="inferred from homology"/>
<evidence type="ECO:0000256" key="1">
    <source>
        <dbReference type="ARBA" id="ARBA00004141"/>
    </source>
</evidence>
<feature type="transmembrane region" description="Helical" evidence="8">
    <location>
        <begin position="184"/>
        <end position="202"/>
    </location>
</feature>
<feature type="region of interest" description="Disordered" evidence="7">
    <location>
        <begin position="370"/>
        <end position="443"/>
    </location>
</feature>
<feature type="chain" id="PRO_5040131519" description="Transmembrane protein 198" evidence="9">
    <location>
        <begin position="25"/>
        <end position="487"/>
    </location>
</feature>
<feature type="domain" description="TM7S3/TM198-like" evidence="10">
    <location>
        <begin position="109"/>
        <end position="304"/>
    </location>
</feature>
<protein>
    <recommendedName>
        <fullName evidence="6">Transmembrane protein 198</fullName>
    </recommendedName>
</protein>
<evidence type="ECO:0000313" key="11">
    <source>
        <dbReference type="EMBL" id="KAF9149911.1"/>
    </source>
</evidence>
<evidence type="ECO:0000256" key="9">
    <source>
        <dbReference type="SAM" id="SignalP"/>
    </source>
</evidence>
<keyword evidence="9" id="KW-0732">Signal</keyword>
<keyword evidence="4 8" id="KW-1133">Transmembrane helix</keyword>
<gene>
    <name evidence="11" type="ORF">BG015_008282</name>
</gene>
<dbReference type="Proteomes" id="UP000748756">
    <property type="component" value="Unassembled WGS sequence"/>
</dbReference>
<keyword evidence="3 8" id="KW-0812">Transmembrane</keyword>
<comment type="caution">
    <text evidence="11">The sequence shown here is derived from an EMBL/GenBank/DDBJ whole genome shotgun (WGS) entry which is preliminary data.</text>
</comment>
<organism evidence="11 12">
    <name type="scientific">Linnemannia schmuckeri</name>
    <dbReference type="NCBI Taxonomy" id="64567"/>
    <lineage>
        <taxon>Eukaryota</taxon>
        <taxon>Fungi</taxon>
        <taxon>Fungi incertae sedis</taxon>
        <taxon>Mucoromycota</taxon>
        <taxon>Mortierellomycotina</taxon>
        <taxon>Mortierellomycetes</taxon>
        <taxon>Mortierellales</taxon>
        <taxon>Mortierellaceae</taxon>
        <taxon>Linnemannia</taxon>
    </lineage>
</organism>
<feature type="transmembrane region" description="Helical" evidence="8">
    <location>
        <begin position="241"/>
        <end position="263"/>
    </location>
</feature>
<feature type="transmembrane region" description="Helical" evidence="8">
    <location>
        <begin position="106"/>
        <end position="124"/>
    </location>
</feature>
<evidence type="ECO:0000256" key="7">
    <source>
        <dbReference type="SAM" id="MobiDB-lite"/>
    </source>
</evidence>
<feature type="transmembrane region" description="Helical" evidence="8">
    <location>
        <begin position="160"/>
        <end position="179"/>
    </location>
</feature>
<accession>A0A9P5RX63</accession>
<evidence type="ECO:0000256" key="3">
    <source>
        <dbReference type="ARBA" id="ARBA00022692"/>
    </source>
</evidence>
<feature type="compositionally biased region" description="Low complexity" evidence="7">
    <location>
        <begin position="412"/>
        <end position="434"/>
    </location>
</feature>
<feature type="compositionally biased region" description="Low complexity" evidence="7">
    <location>
        <begin position="471"/>
        <end position="487"/>
    </location>
</feature>
<dbReference type="EMBL" id="JAAAUQ010000475">
    <property type="protein sequence ID" value="KAF9149911.1"/>
    <property type="molecule type" value="Genomic_DNA"/>
</dbReference>
<name>A0A9P5RX63_9FUNG</name>
<feature type="transmembrane region" description="Helical" evidence="8">
    <location>
        <begin position="131"/>
        <end position="148"/>
    </location>
</feature>
<feature type="compositionally biased region" description="Polar residues" evidence="7">
    <location>
        <begin position="399"/>
        <end position="409"/>
    </location>
</feature>
<evidence type="ECO:0000256" key="4">
    <source>
        <dbReference type="ARBA" id="ARBA00022989"/>
    </source>
</evidence>
<keyword evidence="5 8" id="KW-0472">Membrane</keyword>